<evidence type="ECO:0000256" key="1">
    <source>
        <dbReference type="ARBA" id="ARBA00022723"/>
    </source>
</evidence>
<dbReference type="PANTHER" id="PTHR13363:SF5">
    <property type="entry name" value="E3 UBIQUITIN-PROTEIN LIGASE RNF123"/>
    <property type="match status" value="1"/>
</dbReference>
<evidence type="ECO:0000313" key="7">
    <source>
        <dbReference type="EMBL" id="CAG8604719.1"/>
    </source>
</evidence>
<dbReference type="GO" id="GO:0008270">
    <property type="term" value="F:zinc ion binding"/>
    <property type="evidence" value="ECO:0007669"/>
    <property type="project" value="UniProtKB-KW"/>
</dbReference>
<dbReference type="InterPro" id="IPR001870">
    <property type="entry name" value="B30.2/SPRY"/>
</dbReference>
<feature type="non-terminal residue" evidence="7">
    <location>
        <position position="1307"/>
    </location>
</feature>
<dbReference type="InterPro" id="IPR043136">
    <property type="entry name" value="B30.2/SPRY_sf"/>
</dbReference>
<dbReference type="SMART" id="SM00449">
    <property type="entry name" value="SPRY"/>
    <property type="match status" value="1"/>
</dbReference>
<dbReference type="InterPro" id="IPR000225">
    <property type="entry name" value="Armadillo"/>
</dbReference>
<keyword evidence="1" id="KW-0479">Metal-binding</keyword>
<dbReference type="OrthoDB" id="2351437at2759"/>
<name>A0A9N9CM14_9GLOM</name>
<dbReference type="InterPro" id="IPR045129">
    <property type="entry name" value="RNF123/RKP/RSPRY1"/>
</dbReference>
<dbReference type="InterPro" id="IPR013320">
    <property type="entry name" value="ConA-like_dom_sf"/>
</dbReference>
<dbReference type="Gene3D" id="1.25.10.10">
    <property type="entry name" value="Leucine-rich Repeat Variant"/>
    <property type="match status" value="2"/>
</dbReference>
<sequence>NIYRKTISNIPKSYGTINESRYKNLVDSMPRRIYFDVGRHVEPNFFESVEFHAQVPVKMSARDRCLFFGTGLASVILVYSVIRHLRSLPTGTGMSELIKNEPKKLENALTIRALSELTRAENINLRNSAIRILLDRAMSDDFLGDVISSCRNPHEERRMEAVITLQLLSRTEENKITLVENNALEVLVGLLRQEDNRETTHRYAAIALCDLMTGQNARKIKVVELGVIPPLIQILESTRELLDSELKSWCVMVVHQLSMCEQLHQPLGAAGFVPILARMSWETLGSTTVPKFCMQALVRILSTMSAAEAKQYLHQLLECNIVMLIASCLKSAQLKLSSISTEDTELLYWALGLMHEFVVKVRNLSDIGQKEFREMRNLLRFMSTLLGIEEPYISRIMLRALKFLGNGNDAYQKKMISEGILNKVIYCMKSTDDDVVYWSLVVLQDLVVHSESHKDIVEPTSIDILSHLIDSPKQHIRTYVTGVIATLCSSYEFHEKIVDHHSLFEKLLNILKTERELDTQYAASVALFNLSATCDKTATHLIRDNCINILGHALKYSQREKISSTCAKALVILALKDQARLPEISSTILIPLIKHTLTFCEAAFKSFLSSSPSNATGSSSAKSTLLLDTFEGEIMLPYSRIRSITAPLSASLDALLILLTNYSIASRDFADKNKELLFKLARTLMELFAQPGVKEWIRGRMFKNGMSLEDLMKVDTSLQYYARPVRFLKLATERSSWSAEDNDITFEVDEEEERMKDAKYALAVKAIDVLSEIAGHHYLTDVIVNTEEGAFFVALVKLLNFRPWQPLSELATHILHFLGSFSARDSFPNNFPRLTSIKILLGISTWRILLYRQTTDVKFYAELFLYYLSASWNCHRLTRISVSYCVLDRLSSTRHFRLSGDRITCRNDSWTFETIRANRGVTKRGRYAYEVRLRTGGLVQIGWTTRQAQFEPEIGTGVGDNDESYSYDGFRRRKWHGEKRVTPSENSYGLPWRAGDIVTCGIDLEDGTMGYWLNGEPMDIAFTNINKKEEWYPAVSLASSQECGVHFGGVFDPLAYVPAGYRPIGYTGSNSETIKNLKENNLPKNDSNENFIEKPLGSLFLPLLYYEVRVGLKNVFVSHCLQVGLANNLDDAILFCRNRDSCFLVVINLRVFTSPTELDTCLIRAFSKRMDQRTNISRASDDSDKIGTLIELDVRLKDGDYVGCGLRDLKEEDDNSNLPSGTSRGTRVAVFFTVNGELIRNIIYVRPTNIVFFPYIDHRFPRVATSFGLARDSSFPEFKYEPANTLRAVDSMRDYIDGAYGRISKLW</sequence>
<dbReference type="PANTHER" id="PTHR13363">
    <property type="entry name" value="RING FINGER AND SRY DOMAIN-CONTAINING"/>
    <property type="match status" value="1"/>
</dbReference>
<keyword evidence="2" id="KW-0863">Zinc-finger</keyword>
<dbReference type="InterPro" id="IPR003877">
    <property type="entry name" value="SPRY_dom"/>
</dbReference>
<keyword evidence="5" id="KW-1133">Transmembrane helix</keyword>
<comment type="caution">
    <text evidence="7">The sequence shown here is derived from an EMBL/GenBank/DDBJ whole genome shotgun (WGS) entry which is preliminary data.</text>
</comment>
<keyword evidence="8" id="KW-1185">Reference proteome</keyword>
<evidence type="ECO:0000256" key="4">
    <source>
        <dbReference type="PROSITE-ProRule" id="PRU00259"/>
    </source>
</evidence>
<dbReference type="Pfam" id="PF00622">
    <property type="entry name" value="SPRY"/>
    <property type="match status" value="1"/>
</dbReference>
<proteinExistence type="predicted"/>
<keyword evidence="5" id="KW-0472">Membrane</keyword>
<dbReference type="PROSITE" id="PS50176">
    <property type="entry name" value="ARM_REPEAT"/>
    <property type="match status" value="1"/>
</dbReference>
<evidence type="ECO:0000259" key="6">
    <source>
        <dbReference type="PROSITE" id="PS50188"/>
    </source>
</evidence>
<dbReference type="PROSITE" id="PS50188">
    <property type="entry name" value="B302_SPRY"/>
    <property type="match status" value="1"/>
</dbReference>
<dbReference type="SMART" id="SM00185">
    <property type="entry name" value="ARM"/>
    <property type="match status" value="4"/>
</dbReference>
<feature type="domain" description="B30.2/SPRY" evidence="6">
    <location>
        <begin position="865"/>
        <end position="1054"/>
    </location>
</feature>
<evidence type="ECO:0000313" key="8">
    <source>
        <dbReference type="Proteomes" id="UP000789572"/>
    </source>
</evidence>
<keyword evidence="5" id="KW-0812">Transmembrane</keyword>
<dbReference type="InterPro" id="IPR011989">
    <property type="entry name" value="ARM-like"/>
</dbReference>
<evidence type="ECO:0000256" key="3">
    <source>
        <dbReference type="ARBA" id="ARBA00022833"/>
    </source>
</evidence>
<protein>
    <submittedName>
        <fullName evidence="7">6235_t:CDS:1</fullName>
    </submittedName>
</protein>
<reference evidence="7" key="1">
    <citation type="submission" date="2021-06" db="EMBL/GenBank/DDBJ databases">
        <authorList>
            <person name="Kallberg Y."/>
            <person name="Tangrot J."/>
            <person name="Rosling A."/>
        </authorList>
    </citation>
    <scope>NUCLEOTIDE SEQUENCE</scope>
    <source>
        <strain evidence="7">IA702</strain>
    </source>
</reference>
<dbReference type="SUPFAM" id="SSF49899">
    <property type="entry name" value="Concanavalin A-like lectins/glucanases"/>
    <property type="match status" value="1"/>
</dbReference>
<accession>A0A9N9CM14</accession>
<keyword evidence="3" id="KW-0862">Zinc</keyword>
<dbReference type="Proteomes" id="UP000789572">
    <property type="component" value="Unassembled WGS sequence"/>
</dbReference>
<feature type="repeat" description="ARM" evidence="4">
    <location>
        <begin position="182"/>
        <end position="226"/>
    </location>
</feature>
<dbReference type="GO" id="GO:0005737">
    <property type="term" value="C:cytoplasm"/>
    <property type="evidence" value="ECO:0007669"/>
    <property type="project" value="TreeGrafter"/>
</dbReference>
<dbReference type="GO" id="GO:0004842">
    <property type="term" value="F:ubiquitin-protein transferase activity"/>
    <property type="evidence" value="ECO:0007669"/>
    <property type="project" value="InterPro"/>
</dbReference>
<dbReference type="Gene3D" id="2.60.120.920">
    <property type="match status" value="1"/>
</dbReference>
<gene>
    <name evidence="7" type="ORF">POCULU_LOCUS7651</name>
</gene>
<evidence type="ECO:0000256" key="2">
    <source>
        <dbReference type="ARBA" id="ARBA00022771"/>
    </source>
</evidence>
<dbReference type="EMBL" id="CAJVPJ010001819">
    <property type="protein sequence ID" value="CAG8604719.1"/>
    <property type="molecule type" value="Genomic_DNA"/>
</dbReference>
<dbReference type="GO" id="GO:0051603">
    <property type="term" value="P:proteolysis involved in protein catabolic process"/>
    <property type="evidence" value="ECO:0007669"/>
    <property type="project" value="TreeGrafter"/>
</dbReference>
<organism evidence="7 8">
    <name type="scientific">Paraglomus occultum</name>
    <dbReference type="NCBI Taxonomy" id="144539"/>
    <lineage>
        <taxon>Eukaryota</taxon>
        <taxon>Fungi</taxon>
        <taxon>Fungi incertae sedis</taxon>
        <taxon>Mucoromycota</taxon>
        <taxon>Glomeromycotina</taxon>
        <taxon>Glomeromycetes</taxon>
        <taxon>Paraglomerales</taxon>
        <taxon>Paraglomeraceae</taxon>
        <taxon>Paraglomus</taxon>
    </lineage>
</organism>
<evidence type="ECO:0000256" key="5">
    <source>
        <dbReference type="SAM" id="Phobius"/>
    </source>
</evidence>
<dbReference type="SUPFAM" id="SSF48371">
    <property type="entry name" value="ARM repeat"/>
    <property type="match status" value="1"/>
</dbReference>
<dbReference type="InterPro" id="IPR016024">
    <property type="entry name" value="ARM-type_fold"/>
</dbReference>
<feature type="transmembrane region" description="Helical" evidence="5">
    <location>
        <begin position="65"/>
        <end position="82"/>
    </location>
</feature>